<reference evidence="2 3" key="1">
    <citation type="journal article" date="2018" name="MBio">
        <title>Comparative Genomics Reveals the Core Gene Toolbox for the Fungus-Insect Symbiosis.</title>
        <authorList>
            <person name="Wang Y."/>
            <person name="Stata M."/>
            <person name="Wang W."/>
            <person name="Stajich J.E."/>
            <person name="White M.M."/>
            <person name="Moncalvo J.M."/>
        </authorList>
    </citation>
    <scope>NUCLEOTIDE SEQUENCE [LARGE SCALE GENOMIC DNA]</scope>
    <source>
        <strain evidence="2 3">SC-DP-2</strain>
    </source>
</reference>
<sequence length="412" mass="48168">MDDDEDFMYDDEYSFDFGSDGASEVQDESFVLENTYFTAKSEKASNPKDAIQMFETLLELDIEKTLWSFKALKQLSKVYLSLGDLEKSLSTLKSVLNYSSKEVKPFQIENYVLNLVDKLENYPKISPSAIYKFFLNFFPTSQIFYIKLVIKHCNFLLKERDFIHAEELISNLSSCFEFKDLETNNSSLMLELYGILLLIYSETGQNIKLELVYQDCLRLKSAVPNLKINGLICECGGKMYMNSENWDRAHVEFFESFKCYHDAGSNRRLDILKFANDPKVAWVKQLVSTYLSNNYEQFCSIFKANVENGDNDHFIRKYLNQINDSMKQKTLVLYIKPYSRVSLFFLSQKLKCDLQTIINMLHVAILEGNLAGRIDERENTYVHTPIEMSTVYKDKILQEYVEILEKINRYKF</sequence>
<dbReference type="SMART" id="SM00088">
    <property type="entry name" value="PINT"/>
    <property type="match status" value="1"/>
</dbReference>
<evidence type="ECO:0000313" key="3">
    <source>
        <dbReference type="Proteomes" id="UP000245609"/>
    </source>
</evidence>
<evidence type="ECO:0000259" key="1">
    <source>
        <dbReference type="SMART" id="SM00088"/>
    </source>
</evidence>
<dbReference type="OrthoDB" id="194139at2759"/>
<dbReference type="EMBL" id="MBFS01000352">
    <property type="protein sequence ID" value="PVV02714.1"/>
    <property type="molecule type" value="Genomic_DNA"/>
</dbReference>
<dbReference type="InterPro" id="IPR011990">
    <property type="entry name" value="TPR-like_helical_dom_sf"/>
</dbReference>
<dbReference type="InterPro" id="IPR050871">
    <property type="entry name" value="26S_Proteasome/COP9_Components"/>
</dbReference>
<feature type="domain" description="PCI" evidence="1">
    <location>
        <begin position="317"/>
        <end position="399"/>
    </location>
</feature>
<proteinExistence type="predicted"/>
<keyword evidence="3" id="KW-1185">Reference proteome</keyword>
<dbReference type="InterPro" id="IPR000717">
    <property type="entry name" value="PCI_dom"/>
</dbReference>
<dbReference type="AlphaFoldDB" id="A0A2T9ZDM9"/>
<evidence type="ECO:0000313" key="2">
    <source>
        <dbReference type="EMBL" id="PVV02714.1"/>
    </source>
</evidence>
<dbReference type="Gene3D" id="1.25.40.570">
    <property type="match status" value="2"/>
</dbReference>
<dbReference type="SUPFAM" id="SSF46785">
    <property type="entry name" value="Winged helix' DNA-binding domain"/>
    <property type="match status" value="1"/>
</dbReference>
<dbReference type="Proteomes" id="UP000245609">
    <property type="component" value="Unassembled WGS sequence"/>
</dbReference>
<name>A0A2T9ZDM9_9FUNG</name>
<accession>A0A2T9ZDM9</accession>
<protein>
    <recommendedName>
        <fullName evidence="1">PCI domain-containing protein</fullName>
    </recommendedName>
</protein>
<organism evidence="2 3">
    <name type="scientific">Smittium megazygosporum</name>
    <dbReference type="NCBI Taxonomy" id="133381"/>
    <lineage>
        <taxon>Eukaryota</taxon>
        <taxon>Fungi</taxon>
        <taxon>Fungi incertae sedis</taxon>
        <taxon>Zoopagomycota</taxon>
        <taxon>Kickxellomycotina</taxon>
        <taxon>Harpellomycetes</taxon>
        <taxon>Harpellales</taxon>
        <taxon>Legeriomycetaceae</taxon>
        <taxon>Smittium</taxon>
    </lineage>
</organism>
<dbReference type="SMART" id="SM00753">
    <property type="entry name" value="PAM"/>
    <property type="match status" value="1"/>
</dbReference>
<dbReference type="PANTHER" id="PTHR10678">
    <property type="entry name" value="26S PROTEASOME NON-ATPASE REGULATORY SUBUNIT 11/COP9 SIGNALOSOME COMPLEX SUBUNIT 2"/>
    <property type="match status" value="1"/>
</dbReference>
<gene>
    <name evidence="2" type="ORF">BB560_002824</name>
</gene>
<dbReference type="SUPFAM" id="SSF48452">
    <property type="entry name" value="TPR-like"/>
    <property type="match status" value="1"/>
</dbReference>
<dbReference type="STRING" id="133381.A0A2T9ZDM9"/>
<comment type="caution">
    <text evidence="2">The sequence shown here is derived from an EMBL/GenBank/DDBJ whole genome shotgun (WGS) entry which is preliminary data.</text>
</comment>
<dbReference type="InterPro" id="IPR036390">
    <property type="entry name" value="WH_DNA-bd_sf"/>
</dbReference>
<dbReference type="Pfam" id="PF01399">
    <property type="entry name" value="PCI"/>
    <property type="match status" value="1"/>
</dbReference>